<evidence type="ECO:0000313" key="2">
    <source>
        <dbReference type="Proteomes" id="UP000886865"/>
    </source>
</evidence>
<sequence>MEKSDLKFLKEEIYKCKKELSKLELQAKKSENVQKVYNKLLVKKAVLMQKYKKIVQKPSIGEKIKKLLRIQTKKRLICDYFKTSVV</sequence>
<comment type="caution">
    <text evidence="1">The sequence shown here is derived from an EMBL/GenBank/DDBJ whole genome shotgun (WGS) entry which is preliminary data.</text>
</comment>
<name>A0A9D1FJF5_9BACT</name>
<proteinExistence type="predicted"/>
<dbReference type="EMBL" id="DVJQ01000061">
    <property type="protein sequence ID" value="HIS74807.1"/>
    <property type="molecule type" value="Genomic_DNA"/>
</dbReference>
<protein>
    <submittedName>
        <fullName evidence="1">Uncharacterized protein</fullName>
    </submittedName>
</protein>
<accession>A0A9D1FJF5</accession>
<reference evidence="1" key="1">
    <citation type="submission" date="2020-10" db="EMBL/GenBank/DDBJ databases">
        <authorList>
            <person name="Gilroy R."/>
        </authorList>
    </citation>
    <scope>NUCLEOTIDE SEQUENCE</scope>
    <source>
        <strain evidence="1">CHK152-2871</strain>
    </source>
</reference>
<dbReference type="Proteomes" id="UP000886865">
    <property type="component" value="Unassembled WGS sequence"/>
</dbReference>
<gene>
    <name evidence="1" type="ORF">IAA86_07285</name>
</gene>
<organism evidence="1 2">
    <name type="scientific">Candidatus Galligastranaerophilus intestinavium</name>
    <dbReference type="NCBI Taxonomy" id="2840836"/>
    <lineage>
        <taxon>Bacteria</taxon>
        <taxon>Candidatus Galligastranaerophilus</taxon>
    </lineage>
</organism>
<reference evidence="1" key="2">
    <citation type="journal article" date="2021" name="PeerJ">
        <title>Extensive microbial diversity within the chicken gut microbiome revealed by metagenomics and culture.</title>
        <authorList>
            <person name="Gilroy R."/>
            <person name="Ravi A."/>
            <person name="Getino M."/>
            <person name="Pursley I."/>
            <person name="Horton D.L."/>
            <person name="Alikhan N.F."/>
            <person name="Baker D."/>
            <person name="Gharbi K."/>
            <person name="Hall N."/>
            <person name="Watson M."/>
            <person name="Adriaenssens E.M."/>
            <person name="Foster-Nyarko E."/>
            <person name="Jarju S."/>
            <person name="Secka A."/>
            <person name="Antonio M."/>
            <person name="Oren A."/>
            <person name="Chaudhuri R.R."/>
            <person name="La Ragione R."/>
            <person name="Hildebrand F."/>
            <person name="Pallen M.J."/>
        </authorList>
    </citation>
    <scope>NUCLEOTIDE SEQUENCE</scope>
    <source>
        <strain evidence="1">CHK152-2871</strain>
    </source>
</reference>
<evidence type="ECO:0000313" key="1">
    <source>
        <dbReference type="EMBL" id="HIS74807.1"/>
    </source>
</evidence>
<dbReference type="AlphaFoldDB" id="A0A9D1FJF5"/>